<dbReference type="PROSITE" id="PS00815">
    <property type="entry name" value="AIPM_HOMOCIT_SYNTH_1"/>
    <property type="match status" value="1"/>
</dbReference>
<keyword evidence="5 8" id="KW-0808">Transferase</keyword>
<dbReference type="InterPro" id="IPR000796">
    <property type="entry name" value="Asp_trans"/>
</dbReference>
<proteinExistence type="inferred from homology"/>
<dbReference type="GO" id="GO:0042802">
    <property type="term" value="F:identical protein binding"/>
    <property type="evidence" value="ECO:0007669"/>
    <property type="project" value="TreeGrafter"/>
</dbReference>
<reference evidence="8 9" key="1">
    <citation type="submission" date="2019-10" db="EMBL/GenBank/DDBJ databases">
        <title>New genus of Silvanigrellaceae.</title>
        <authorList>
            <person name="Pitt A."/>
            <person name="Hahn M.W."/>
        </authorList>
    </citation>
    <scope>NUCLEOTIDE SEQUENCE [LARGE SCALE GENOMIC DNA]</scope>
    <source>
        <strain evidence="8 9">33A1-SZDP</strain>
    </source>
</reference>
<dbReference type="PANTHER" id="PTHR11879">
    <property type="entry name" value="ASPARTATE AMINOTRANSFERASE"/>
    <property type="match status" value="1"/>
</dbReference>
<dbReference type="GO" id="GO:0019752">
    <property type="term" value="P:carboxylic acid metabolic process"/>
    <property type="evidence" value="ECO:0007669"/>
    <property type="project" value="InterPro"/>
</dbReference>
<dbReference type="Proteomes" id="UP000442694">
    <property type="component" value="Unassembled WGS sequence"/>
</dbReference>
<dbReference type="SUPFAM" id="SSF53383">
    <property type="entry name" value="PLP-dependent transferases"/>
    <property type="match status" value="1"/>
</dbReference>
<accession>A0A833JFA2</accession>
<gene>
    <name evidence="8" type="ORF">GCL57_02750</name>
</gene>
<evidence type="ECO:0000259" key="7">
    <source>
        <dbReference type="Pfam" id="PF00155"/>
    </source>
</evidence>
<dbReference type="Gene3D" id="3.90.1150.10">
    <property type="entry name" value="Aspartate Aminotransferase, domain 1"/>
    <property type="match status" value="1"/>
</dbReference>
<feature type="domain" description="Aminotransferase class I/classII large" evidence="7">
    <location>
        <begin position="134"/>
        <end position="373"/>
    </location>
</feature>
<evidence type="ECO:0000256" key="6">
    <source>
        <dbReference type="ARBA" id="ARBA00022898"/>
    </source>
</evidence>
<dbReference type="RefSeq" id="WP_152211730.1">
    <property type="nucleotide sequence ID" value="NZ_WFLN01000004.1"/>
</dbReference>
<keyword evidence="6" id="KW-0663">Pyridoxal phosphate</keyword>
<comment type="subunit">
    <text evidence="3">Homodimer.</text>
</comment>
<name>A0A833JFA2_9BACT</name>
<dbReference type="InterPro" id="IPR015421">
    <property type="entry name" value="PyrdxlP-dep_Trfase_major"/>
</dbReference>
<protein>
    <submittedName>
        <fullName evidence="8">Aminotransferase class I/II-fold pyridoxal phosphate-dependent enzyme</fullName>
    </submittedName>
</protein>
<dbReference type="InterPro" id="IPR015424">
    <property type="entry name" value="PyrdxlP-dep_Trfase"/>
</dbReference>
<comment type="similarity">
    <text evidence="2">Belongs to the class-I pyridoxal-phosphate-dependent aminotransferase family.</text>
</comment>
<comment type="cofactor">
    <cofactor evidence="1">
        <name>pyridoxal 5'-phosphate</name>
        <dbReference type="ChEBI" id="CHEBI:597326"/>
    </cofactor>
</comment>
<dbReference type="InterPro" id="IPR002034">
    <property type="entry name" value="AIPM/Hcit_synth_CS"/>
</dbReference>
<dbReference type="InterPro" id="IPR015422">
    <property type="entry name" value="PyrdxlP-dep_Trfase_small"/>
</dbReference>
<dbReference type="PANTHER" id="PTHR11879:SF22">
    <property type="entry name" value="ASPARTATE AMINOTRANSFERASE, MITOCHONDRIAL"/>
    <property type="match status" value="1"/>
</dbReference>
<dbReference type="CDD" id="cd00609">
    <property type="entry name" value="AAT_like"/>
    <property type="match status" value="1"/>
</dbReference>
<evidence type="ECO:0000256" key="2">
    <source>
        <dbReference type="ARBA" id="ARBA00007441"/>
    </source>
</evidence>
<sequence>MKKITIHDTILRDGEQAPGNSMTSSHKLILDLMLKNAGVDCIEVGFPTPSSIDFEATKLISKKLTISSFATFCRATVNDIKIAIEAGGVSSKHVIQILVTGSDLHLKSKRQITREQGIIEIVESVNYAIHCGIQNVTVGIEDASRAVESYKVGDAILLQACCHNPTGFDFTKEEWEQLAIFCKEKKLFPIFDAAYLGLSEGIDKDRIGITIFIENFHEVLIANSFSKNLSLYDERVGALTIISKSQSDLDNLMSQVRKIIRSMYSIPPLHGALIVSEILNNSDLDFEWKHELSQMRDHLNEVKMAFKAEMEKYGIANKFYLDFNTQGMFIYSDLNLIQIEILKEEFGIYILKSGRISLAGISLSKLDFLCRSLYKVVKSEN</sequence>
<keyword evidence="4 8" id="KW-0032">Aminotransferase</keyword>
<organism evidence="8 9">
    <name type="scientific">Fluviispira multicolorata</name>
    <dbReference type="NCBI Taxonomy" id="2654512"/>
    <lineage>
        <taxon>Bacteria</taxon>
        <taxon>Pseudomonadati</taxon>
        <taxon>Bdellovibrionota</taxon>
        <taxon>Oligoflexia</taxon>
        <taxon>Silvanigrellales</taxon>
        <taxon>Silvanigrellaceae</taxon>
        <taxon>Fluviispira</taxon>
    </lineage>
</organism>
<dbReference type="SUPFAM" id="SSF51569">
    <property type="entry name" value="Aldolase"/>
    <property type="match status" value="1"/>
</dbReference>
<dbReference type="GO" id="GO:0046912">
    <property type="term" value="F:acyltransferase activity, acyl groups converted into alkyl on transfer"/>
    <property type="evidence" value="ECO:0007669"/>
    <property type="project" value="InterPro"/>
</dbReference>
<dbReference type="InterPro" id="IPR004839">
    <property type="entry name" value="Aminotransferase_I/II_large"/>
</dbReference>
<keyword evidence="9" id="KW-1185">Reference proteome</keyword>
<dbReference type="Pfam" id="PF00155">
    <property type="entry name" value="Aminotran_1_2"/>
    <property type="match status" value="1"/>
</dbReference>
<evidence type="ECO:0000256" key="3">
    <source>
        <dbReference type="ARBA" id="ARBA00011738"/>
    </source>
</evidence>
<evidence type="ECO:0000256" key="1">
    <source>
        <dbReference type="ARBA" id="ARBA00001933"/>
    </source>
</evidence>
<dbReference type="GO" id="GO:0030170">
    <property type="term" value="F:pyridoxal phosphate binding"/>
    <property type="evidence" value="ECO:0007669"/>
    <property type="project" value="InterPro"/>
</dbReference>
<evidence type="ECO:0000256" key="5">
    <source>
        <dbReference type="ARBA" id="ARBA00022679"/>
    </source>
</evidence>
<dbReference type="Gene3D" id="3.40.640.10">
    <property type="entry name" value="Type I PLP-dependent aspartate aminotransferase-like (Major domain)"/>
    <property type="match status" value="1"/>
</dbReference>
<evidence type="ECO:0000313" key="8">
    <source>
        <dbReference type="EMBL" id="KAB8033644.1"/>
    </source>
</evidence>
<dbReference type="EMBL" id="WFLN01000004">
    <property type="protein sequence ID" value="KAB8033644.1"/>
    <property type="molecule type" value="Genomic_DNA"/>
</dbReference>
<dbReference type="AlphaFoldDB" id="A0A833JFA2"/>
<evidence type="ECO:0000256" key="4">
    <source>
        <dbReference type="ARBA" id="ARBA00022576"/>
    </source>
</evidence>
<dbReference type="GO" id="GO:0008483">
    <property type="term" value="F:transaminase activity"/>
    <property type="evidence" value="ECO:0007669"/>
    <property type="project" value="UniProtKB-KW"/>
</dbReference>
<dbReference type="GO" id="GO:0006520">
    <property type="term" value="P:amino acid metabolic process"/>
    <property type="evidence" value="ECO:0007669"/>
    <property type="project" value="InterPro"/>
</dbReference>
<dbReference type="PRINTS" id="PR00799">
    <property type="entry name" value="TRANSAMINASE"/>
</dbReference>
<evidence type="ECO:0000313" key="9">
    <source>
        <dbReference type="Proteomes" id="UP000442694"/>
    </source>
</evidence>
<comment type="caution">
    <text evidence="8">The sequence shown here is derived from an EMBL/GenBank/DDBJ whole genome shotgun (WGS) entry which is preliminary data.</text>
</comment>